<evidence type="ECO:0000313" key="1">
    <source>
        <dbReference type="EMBL" id="ORD95191.1"/>
    </source>
</evidence>
<accession>A0A1Y1S9M9</accession>
<proteinExistence type="predicted"/>
<protein>
    <submittedName>
        <fullName evidence="1">Uncharacterized protein</fullName>
    </submittedName>
</protein>
<comment type="caution">
    <text evidence="1">The sequence shown here is derived from an EMBL/GenBank/DDBJ whole genome shotgun (WGS) entry which is preliminary data.</text>
</comment>
<dbReference type="VEuPathDB" id="MicrosporidiaDB:ECANGB1_2452"/>
<gene>
    <name evidence="1" type="ORF">ECANGB1_2452</name>
</gene>
<dbReference type="Proteomes" id="UP000192639">
    <property type="component" value="Unassembled WGS sequence"/>
</dbReference>
<keyword evidence="2" id="KW-1185">Reference proteome</keyword>
<dbReference type="AlphaFoldDB" id="A0A1Y1S9M9"/>
<reference evidence="1 2" key="1">
    <citation type="journal article" date="2017" name="Environ. Microbiol.">
        <title>Decay of the glycolytic pathway and adaptation to intranuclear parasitism within Enterocytozoonidae microsporidia.</title>
        <authorList>
            <person name="Wiredu Boakye D."/>
            <person name="Jaroenlak P."/>
            <person name="Prachumwat A."/>
            <person name="Williams T.A."/>
            <person name="Bateman K.S."/>
            <person name="Itsathitphaisarn O."/>
            <person name="Sritunyalucksana K."/>
            <person name="Paszkiewicz K.H."/>
            <person name="Moore K.A."/>
            <person name="Stentiford G.D."/>
            <person name="Williams B.A."/>
        </authorList>
    </citation>
    <scope>NUCLEOTIDE SEQUENCE [LARGE SCALE GENOMIC DNA]</scope>
    <source>
        <strain evidence="1 2">GB1</strain>
    </source>
</reference>
<sequence>MDEKSKQPIVLDDSNMVNLARLNKNYYTDAINTLESEIIKLQDTINMKLGTKEVETGLSPPYL</sequence>
<name>A0A1Y1S9M9_9MICR</name>
<evidence type="ECO:0000313" key="2">
    <source>
        <dbReference type="Proteomes" id="UP000192639"/>
    </source>
</evidence>
<organism evidence="1 2">
    <name type="scientific">Enterospora canceri</name>
    <dbReference type="NCBI Taxonomy" id="1081671"/>
    <lineage>
        <taxon>Eukaryota</taxon>
        <taxon>Fungi</taxon>
        <taxon>Fungi incertae sedis</taxon>
        <taxon>Microsporidia</taxon>
        <taxon>Enterocytozoonidae</taxon>
        <taxon>Enterospora</taxon>
    </lineage>
</organism>
<dbReference type="EMBL" id="LWDP01000001">
    <property type="protein sequence ID" value="ORD95191.1"/>
    <property type="molecule type" value="Genomic_DNA"/>
</dbReference>